<feature type="transmembrane region" description="Helical" evidence="2">
    <location>
        <begin position="7"/>
        <end position="29"/>
    </location>
</feature>
<organism evidence="5 6">
    <name type="scientific">Streptomyces spirodelae</name>
    <dbReference type="NCBI Taxonomy" id="2812904"/>
    <lineage>
        <taxon>Bacteria</taxon>
        <taxon>Bacillati</taxon>
        <taxon>Actinomycetota</taxon>
        <taxon>Actinomycetes</taxon>
        <taxon>Kitasatosporales</taxon>
        <taxon>Streptomycetaceae</taxon>
        <taxon>Streptomyces</taxon>
    </lineage>
</organism>
<evidence type="ECO:0000256" key="2">
    <source>
        <dbReference type="SAM" id="Phobius"/>
    </source>
</evidence>
<dbReference type="InterPro" id="IPR007887">
    <property type="entry name" value="MecA_N"/>
</dbReference>
<reference evidence="5 6" key="1">
    <citation type="submission" date="2021-02" db="EMBL/GenBank/DDBJ databases">
        <title>Streptomyces spirodelae sp. nov., isolated from duckweed.</title>
        <authorList>
            <person name="Saimee Y."/>
            <person name="Duangmal K."/>
        </authorList>
    </citation>
    <scope>NUCLEOTIDE SEQUENCE [LARGE SCALE GENOMIC DNA]</scope>
    <source>
        <strain evidence="5 6">DW4-2</strain>
    </source>
</reference>
<feature type="compositionally biased region" description="Basic and acidic residues" evidence="1">
    <location>
        <begin position="34"/>
        <end position="53"/>
    </location>
</feature>
<feature type="compositionally biased region" description="Basic and acidic residues" evidence="1">
    <location>
        <begin position="185"/>
        <end position="195"/>
    </location>
</feature>
<dbReference type="PANTHER" id="PTHR30627">
    <property type="entry name" value="PEPTIDOGLYCAN D,D-TRANSPEPTIDASE"/>
    <property type="match status" value="1"/>
</dbReference>
<evidence type="ECO:0000256" key="1">
    <source>
        <dbReference type="SAM" id="MobiDB-lite"/>
    </source>
</evidence>
<dbReference type="Pfam" id="PF05223">
    <property type="entry name" value="MecA_N"/>
    <property type="match status" value="1"/>
</dbReference>
<feature type="domain" description="NTF2-like N-terminal transpeptidase" evidence="4">
    <location>
        <begin position="64"/>
        <end position="169"/>
    </location>
</feature>
<dbReference type="InterPro" id="IPR050515">
    <property type="entry name" value="Beta-lactam/transpept"/>
</dbReference>
<keyword evidence="6" id="KW-1185">Reference proteome</keyword>
<evidence type="ECO:0000259" key="3">
    <source>
        <dbReference type="Pfam" id="PF00905"/>
    </source>
</evidence>
<dbReference type="Pfam" id="PF00905">
    <property type="entry name" value="Transpeptidase"/>
    <property type="match status" value="1"/>
</dbReference>
<evidence type="ECO:0000313" key="5">
    <source>
        <dbReference type="EMBL" id="MBO8188466.1"/>
    </source>
</evidence>
<accession>A0ABS3X068</accession>
<name>A0ABS3X068_9ACTN</name>
<dbReference type="Gene3D" id="3.40.710.10">
    <property type="entry name" value="DD-peptidase/beta-lactamase superfamily"/>
    <property type="match status" value="1"/>
</dbReference>
<keyword evidence="2" id="KW-0472">Membrane</keyword>
<feature type="region of interest" description="Disordered" evidence="1">
    <location>
        <begin position="34"/>
        <end position="55"/>
    </location>
</feature>
<sequence length="546" mass="56529">MRDTQKMAVIGGVAAAVVGLTGVGVYALVGSDGEEGKGTVTAKDEGKAPDKVKQGPLSAREVRTAAKEFLGAWSQGDAKKAAALTDDSAAAAKALATFRSKAHIAKVTVSPKAADGEKVPFDVTAQIAYGKKRSAWNYDSALEIVRASGTGEPVVDWKPSVLHPELKDGRTIRTDESGTPPVTAVDRDGSPLTAKDHPALANVISDLGKRYGDKTDGSPGVQTRIVDAKGKTKDVLRQLSKPTPGKLQTTIDAKAQRAAEAAVSGKPKASVVAVKPSTGEILAIANSPAKGFNSALQGSLAPGSTMKVVSSAMLLDKGLASPGKAHPCPKYFKYGGWKFQNDDKFEIKHGTFAQSFARSCNTAFISQAPKLENDDLTKEARDVFGIGLNWKTGTATFDGRVPVQSGAQMAASLMGQGGVRMNPLNMASVSATVQHGSFKQPYLVSPSLDKRTLAKAPRSLKPGVHKDLKSLMKVTATGGTAAKPMSGLSGDFGAKTGSAEVDGQKKPNAWFTAYSGDVAAAAVVPASGHGNENAGPVVRKVLDAAG</sequence>
<dbReference type="SUPFAM" id="SSF56601">
    <property type="entry name" value="beta-lactamase/transpeptidase-like"/>
    <property type="match status" value="1"/>
</dbReference>
<proteinExistence type="predicted"/>
<gene>
    <name evidence="5" type="ORF">JW592_23775</name>
</gene>
<dbReference type="PANTHER" id="PTHR30627:SF24">
    <property type="entry name" value="PENICILLIN-BINDING PROTEIN 4B"/>
    <property type="match status" value="1"/>
</dbReference>
<keyword evidence="2" id="KW-0812">Transmembrane</keyword>
<feature type="domain" description="Penicillin-binding protein transpeptidase" evidence="3">
    <location>
        <begin position="270"/>
        <end position="542"/>
    </location>
</feature>
<dbReference type="InterPro" id="IPR012338">
    <property type="entry name" value="Beta-lactam/transpept-like"/>
</dbReference>
<keyword evidence="2" id="KW-1133">Transmembrane helix</keyword>
<evidence type="ECO:0000259" key="4">
    <source>
        <dbReference type="Pfam" id="PF05223"/>
    </source>
</evidence>
<evidence type="ECO:0000313" key="6">
    <source>
        <dbReference type="Proteomes" id="UP001518976"/>
    </source>
</evidence>
<dbReference type="EMBL" id="JAFFZN010000024">
    <property type="protein sequence ID" value="MBO8188466.1"/>
    <property type="molecule type" value="Genomic_DNA"/>
</dbReference>
<protein>
    <submittedName>
        <fullName evidence="5">Penicillin-binding protein</fullName>
    </submittedName>
</protein>
<comment type="caution">
    <text evidence="5">The sequence shown here is derived from an EMBL/GenBank/DDBJ whole genome shotgun (WGS) entry which is preliminary data.</text>
</comment>
<feature type="region of interest" description="Disordered" evidence="1">
    <location>
        <begin position="171"/>
        <end position="195"/>
    </location>
</feature>
<dbReference type="Proteomes" id="UP001518976">
    <property type="component" value="Unassembled WGS sequence"/>
</dbReference>
<dbReference type="RefSeq" id="WP_209267246.1">
    <property type="nucleotide sequence ID" value="NZ_JAFFZN010000024.1"/>
</dbReference>
<dbReference type="InterPro" id="IPR001460">
    <property type="entry name" value="PCN-bd_Tpept"/>
</dbReference>